<dbReference type="RefSeq" id="WP_061412779.1">
    <property type="nucleotide sequence ID" value="NZ_CAXVJK010000001.1"/>
</dbReference>
<reference evidence="2 3" key="1">
    <citation type="journal article" date="2019" name="Nat. Med.">
        <title>A library of human gut bacterial isolates paired with longitudinal multiomics data enables mechanistic microbiome research.</title>
        <authorList>
            <person name="Poyet M."/>
            <person name="Groussin M."/>
            <person name="Gibbons S.M."/>
            <person name="Avila-Pacheco J."/>
            <person name="Jiang X."/>
            <person name="Kearney S.M."/>
            <person name="Perrotta A.R."/>
            <person name="Berdy B."/>
            <person name="Zhao S."/>
            <person name="Lieberman T.D."/>
            <person name="Swanson P.K."/>
            <person name="Smith M."/>
            <person name="Roesemann S."/>
            <person name="Alexander J.E."/>
            <person name="Rich S.A."/>
            <person name="Livny J."/>
            <person name="Vlamakis H."/>
            <person name="Clish C."/>
            <person name="Bullock K."/>
            <person name="Deik A."/>
            <person name="Scott J."/>
            <person name="Pierce K.A."/>
            <person name="Xavier R.J."/>
            <person name="Alm E.J."/>
        </authorList>
    </citation>
    <scope>NUCLEOTIDE SEQUENCE [LARGE SCALE GENOMIC DNA]</scope>
    <source>
        <strain evidence="2 3">BIOML-A5</strain>
    </source>
</reference>
<name>A0A139JUW2_BACUN</name>
<comment type="caution">
    <text evidence="2">The sequence shown here is derived from an EMBL/GenBank/DDBJ whole genome shotgun (WGS) entry which is preliminary data.</text>
</comment>
<evidence type="ECO:0008006" key="4">
    <source>
        <dbReference type="Google" id="ProtNLM"/>
    </source>
</evidence>
<dbReference type="AlphaFoldDB" id="A0A139JUW2"/>
<organism evidence="2 3">
    <name type="scientific">Bacteroides uniformis</name>
    <dbReference type="NCBI Taxonomy" id="820"/>
    <lineage>
        <taxon>Bacteria</taxon>
        <taxon>Pseudomonadati</taxon>
        <taxon>Bacteroidota</taxon>
        <taxon>Bacteroidia</taxon>
        <taxon>Bacteroidales</taxon>
        <taxon>Bacteroidaceae</taxon>
        <taxon>Bacteroides</taxon>
    </lineage>
</organism>
<gene>
    <name evidence="2" type="ORF">GAP47_01700</name>
</gene>
<accession>A0A139JUW2</accession>
<dbReference type="Proteomes" id="UP000462376">
    <property type="component" value="Unassembled WGS sequence"/>
</dbReference>
<keyword evidence="1" id="KW-0732">Signal</keyword>
<sequence length="1086" mass="123187">MKRISLFLLLFLLLKATVMYSQDGHPETNFRIVPVSPNAASLGTYGLIPTDNYVGQARISIPIYEIDLDGKKFPIALSYHTDGTRVAQEATWIGLGWTLQAGGCVVRQVQGTDDFAARGCYNLTDAPWLTNPRFEVTDQNLEKYMGYFKGDYDAEPDMFYFNAGGHSGSMYFDVLKNNRQLNAVPTIQTQEKVVKMVYNTSNKTWTMTDLEGYVYSFSTKEITYYFLNTIDFFQTDITRSHIFPYYNEPQIVTAWMLDSVTSPNGGKITFSYKKESIFTPISTTEDVISLSKIVNGQLSSQSPQYFTNKFNYNYSYSKIEQWTLSAITFEGGKVEFGTTDREDIESAETGKKVQKLSSIKVSDTAGNLIKTTMLEYKYLLSGMAATTNGYDDRLLLSKVYDVAGSKKNNVYTMDYNMGKLPPKRSLSVDAWGFYNGASPMTASLKISPSIYWSESIKPSSKTSLFKEGMDRSFNEALCKIGTLRTITYPTGGTTTFEYEGHRFETLPMMPPLREGTLNLVDNGMPPVAPGAPVLMYIGEPFEVDDANPKIIIRRRHDEPHPSEHLASSLTYTTQLEKKEGNGYRTLFSSPDYDVMEPWPDDTEKQLDRGTYRVTLAVQNVRLEYPINISVEIVGKTNAPLDKDYLGAGLRIKSITNTDGNGNQSWRKFEYQDAKLMVKPVFNAPVYVEQMQSWAGNWMNAYYELIQSAPYIPLTNLSRGNLVGYTAVSESYGDMDTQGYTTYRYHNVPDEVTDIYLAGIPTVPDYENGKLSSVEYRDKNHKLLKREEYTYSPSSSEEVWAPKIRNYYFNPDYSHPTRTMQPYNLWAQSYYLSKKVTTDYRAEGNIVDEERYAYTDYGVLSSLKSNKHGVEKEKQFKYANSFTDAVSVKMKGKYMVGMPIEHVELSAGKVVNASKTEYKDTLNMILPKRTLRFNSTTPKTLADYAGAYVQDIWFGKYTSRGRLLGYIRNNLPVSFLWAYNNLYPVAKIEGKTYEAVEKISSASISQLPANANTASITAVLNTVRNGLANDNALVTTYLYRPLVGVTEIVEPNKEKATFTYDDFNRLFQVKEHNGKVVNEYQYNYKPQ</sequence>
<protein>
    <recommendedName>
        <fullName evidence="4">YD repeat protein</fullName>
    </recommendedName>
</protein>
<proteinExistence type="predicted"/>
<evidence type="ECO:0000313" key="3">
    <source>
        <dbReference type="Proteomes" id="UP000462376"/>
    </source>
</evidence>
<dbReference type="EMBL" id="WCTL01000001">
    <property type="protein sequence ID" value="KAB4241351.1"/>
    <property type="molecule type" value="Genomic_DNA"/>
</dbReference>
<evidence type="ECO:0000313" key="2">
    <source>
        <dbReference type="EMBL" id="KAB4241351.1"/>
    </source>
</evidence>
<evidence type="ECO:0000256" key="1">
    <source>
        <dbReference type="SAM" id="SignalP"/>
    </source>
</evidence>
<feature type="signal peptide" evidence="1">
    <location>
        <begin position="1"/>
        <end position="21"/>
    </location>
</feature>
<feature type="chain" id="PRO_5043134276" description="YD repeat protein" evidence="1">
    <location>
        <begin position="22"/>
        <end position="1086"/>
    </location>
</feature>